<feature type="chain" id="PRO_5038654740" evidence="2">
    <location>
        <begin position="23"/>
        <end position="279"/>
    </location>
</feature>
<evidence type="ECO:0000313" key="3">
    <source>
        <dbReference type="EMBL" id="SDQ53355.1"/>
    </source>
</evidence>
<gene>
    <name evidence="3" type="ORF">SAMN04489764_1041</name>
</gene>
<dbReference type="AlphaFoldDB" id="A0A1H1BMV6"/>
<keyword evidence="2" id="KW-0732">Signal</keyword>
<dbReference type="EMBL" id="FNKK01000002">
    <property type="protein sequence ID" value="SDQ53355.1"/>
    <property type="molecule type" value="Genomic_DNA"/>
</dbReference>
<dbReference type="Proteomes" id="UP000217103">
    <property type="component" value="Unassembled WGS sequence"/>
</dbReference>
<evidence type="ECO:0000256" key="1">
    <source>
        <dbReference type="SAM" id="MobiDB-lite"/>
    </source>
</evidence>
<feature type="region of interest" description="Disordered" evidence="1">
    <location>
        <begin position="26"/>
        <end position="71"/>
    </location>
</feature>
<feature type="compositionally biased region" description="Basic and acidic residues" evidence="1">
    <location>
        <begin position="227"/>
        <end position="262"/>
    </location>
</feature>
<dbReference type="OrthoDB" id="3473825at2"/>
<organism evidence="3 4">
    <name type="scientific">Thermostaphylospora chromogena</name>
    <dbReference type="NCBI Taxonomy" id="35622"/>
    <lineage>
        <taxon>Bacteria</taxon>
        <taxon>Bacillati</taxon>
        <taxon>Actinomycetota</taxon>
        <taxon>Actinomycetes</taxon>
        <taxon>Streptosporangiales</taxon>
        <taxon>Thermomonosporaceae</taxon>
        <taxon>Thermostaphylospora</taxon>
    </lineage>
</organism>
<feature type="compositionally biased region" description="Low complexity" evidence="1">
    <location>
        <begin position="270"/>
        <end position="279"/>
    </location>
</feature>
<name>A0A1H1BMV6_9ACTN</name>
<dbReference type="NCBIfam" id="NF040603">
    <property type="entry name" value="choice_anch_P"/>
    <property type="match status" value="1"/>
</dbReference>
<proteinExistence type="predicted"/>
<feature type="region of interest" description="Disordered" evidence="1">
    <location>
        <begin position="214"/>
        <end position="279"/>
    </location>
</feature>
<evidence type="ECO:0000256" key="2">
    <source>
        <dbReference type="SAM" id="SignalP"/>
    </source>
</evidence>
<keyword evidence="4" id="KW-1185">Reference proteome</keyword>
<reference evidence="3 4" key="1">
    <citation type="submission" date="2016-10" db="EMBL/GenBank/DDBJ databases">
        <authorList>
            <person name="de Groot N.N."/>
        </authorList>
    </citation>
    <scope>NUCLEOTIDE SEQUENCE [LARGE SCALE GENOMIC DNA]</scope>
    <source>
        <strain evidence="3 4">DSM 43794</strain>
    </source>
</reference>
<feature type="compositionally biased region" description="Basic and acidic residues" evidence="1">
    <location>
        <begin position="30"/>
        <end position="68"/>
    </location>
</feature>
<evidence type="ECO:0000313" key="4">
    <source>
        <dbReference type="Proteomes" id="UP000217103"/>
    </source>
</evidence>
<dbReference type="RefSeq" id="WP_093258017.1">
    <property type="nucleotide sequence ID" value="NZ_FNKK01000002.1"/>
</dbReference>
<protein>
    <submittedName>
        <fullName evidence="3">Uncharacterized protein</fullName>
    </submittedName>
</protein>
<accession>A0A1H1BMV6</accession>
<sequence length="279" mass="28935">MALSKHLAGAAALVVGTAVALAGVAAPAQADREPAQADRESAQAERETRADKESARADRKPARADRQRIPGSAFGLAAQGPLAIKPLPAVESNGTPVSKSLLPPTDNGLINVSALTVSADRRNAAARATGVSALQQQITANAISAKCVGDKGVTNLANAKVAGREIDSSPAPNTTIPINIAPYGEGSVTFNKQQRLPDGRLSVTGMAVELPLPEGKKQTLDVSSVTCDERKKRKIREDHDDSSTRGKKVEDVSTAVEEERVVPEAPVPAPVDAELPVTG</sequence>
<feature type="signal peptide" evidence="2">
    <location>
        <begin position="1"/>
        <end position="22"/>
    </location>
</feature>